<dbReference type="AlphaFoldDB" id="A0AAV4TVI8"/>
<name>A0AAV4TVI8_CAEEX</name>
<feature type="region of interest" description="Disordered" evidence="1">
    <location>
        <begin position="1"/>
        <end position="25"/>
    </location>
</feature>
<dbReference type="Proteomes" id="UP001054945">
    <property type="component" value="Unassembled WGS sequence"/>
</dbReference>
<feature type="compositionally biased region" description="Basic and acidic residues" evidence="1">
    <location>
        <begin position="7"/>
        <end position="16"/>
    </location>
</feature>
<reference evidence="2 3" key="1">
    <citation type="submission" date="2021-06" db="EMBL/GenBank/DDBJ databases">
        <title>Caerostris extrusa draft genome.</title>
        <authorList>
            <person name="Kono N."/>
            <person name="Arakawa K."/>
        </authorList>
    </citation>
    <scope>NUCLEOTIDE SEQUENCE [LARGE SCALE GENOMIC DNA]</scope>
</reference>
<evidence type="ECO:0000256" key="1">
    <source>
        <dbReference type="SAM" id="MobiDB-lite"/>
    </source>
</evidence>
<organism evidence="2 3">
    <name type="scientific">Caerostris extrusa</name>
    <name type="common">Bark spider</name>
    <name type="synonym">Caerostris bankana</name>
    <dbReference type="NCBI Taxonomy" id="172846"/>
    <lineage>
        <taxon>Eukaryota</taxon>
        <taxon>Metazoa</taxon>
        <taxon>Ecdysozoa</taxon>
        <taxon>Arthropoda</taxon>
        <taxon>Chelicerata</taxon>
        <taxon>Arachnida</taxon>
        <taxon>Araneae</taxon>
        <taxon>Araneomorphae</taxon>
        <taxon>Entelegynae</taxon>
        <taxon>Araneoidea</taxon>
        <taxon>Araneidae</taxon>
        <taxon>Caerostris</taxon>
    </lineage>
</organism>
<evidence type="ECO:0000313" key="2">
    <source>
        <dbReference type="EMBL" id="GIY48965.1"/>
    </source>
</evidence>
<proteinExistence type="predicted"/>
<dbReference type="EMBL" id="BPLR01011778">
    <property type="protein sequence ID" value="GIY48965.1"/>
    <property type="molecule type" value="Genomic_DNA"/>
</dbReference>
<evidence type="ECO:0000313" key="3">
    <source>
        <dbReference type="Proteomes" id="UP001054945"/>
    </source>
</evidence>
<accession>A0AAV4TVI8</accession>
<sequence>MGSPQTKYEKEPEWKPMHSIQDLNREADLKPRPATTEWKYIDYSNEKEPTLVASSDIPAEPLEVRADLANNAV</sequence>
<protein>
    <submittedName>
        <fullName evidence="2">Uncharacterized protein</fullName>
    </submittedName>
</protein>
<comment type="caution">
    <text evidence="2">The sequence shown here is derived from an EMBL/GenBank/DDBJ whole genome shotgun (WGS) entry which is preliminary data.</text>
</comment>
<gene>
    <name evidence="2" type="ORF">CEXT_12341</name>
</gene>
<keyword evidence="3" id="KW-1185">Reference proteome</keyword>